<gene>
    <name evidence="9" type="ORF">UU55_C0005G0025</name>
</gene>
<feature type="transmembrane region" description="Helical" evidence="8">
    <location>
        <begin position="332"/>
        <end position="351"/>
    </location>
</feature>
<feature type="transmembrane region" description="Helical" evidence="8">
    <location>
        <begin position="95"/>
        <end position="117"/>
    </location>
</feature>
<dbReference type="Pfam" id="PF09594">
    <property type="entry name" value="GT87"/>
    <property type="match status" value="1"/>
</dbReference>
<dbReference type="PROSITE" id="PS51257">
    <property type="entry name" value="PROKAR_LIPOPROTEIN"/>
    <property type="match status" value="1"/>
</dbReference>
<evidence type="ECO:0000313" key="9">
    <source>
        <dbReference type="EMBL" id="KKS03117.1"/>
    </source>
</evidence>
<evidence type="ECO:0000256" key="5">
    <source>
        <dbReference type="ARBA" id="ARBA00022989"/>
    </source>
</evidence>
<keyword evidence="2" id="KW-1003">Cell membrane</keyword>
<comment type="caution">
    <text evidence="9">The sequence shown here is derived from an EMBL/GenBank/DDBJ whole genome shotgun (WGS) entry which is preliminary data.</text>
</comment>
<evidence type="ECO:0000256" key="6">
    <source>
        <dbReference type="ARBA" id="ARBA00023136"/>
    </source>
</evidence>
<protein>
    <submittedName>
        <fullName evidence="9">Uncharacterized protein</fullName>
    </submittedName>
</protein>
<dbReference type="GO" id="GO:0016758">
    <property type="term" value="F:hexosyltransferase activity"/>
    <property type="evidence" value="ECO:0007669"/>
    <property type="project" value="InterPro"/>
</dbReference>
<dbReference type="Proteomes" id="UP000033947">
    <property type="component" value="Unassembled WGS sequence"/>
</dbReference>
<organism evidence="9 10">
    <name type="scientific">candidate division WWE3 bacterium GW2011_GWC2_41_23</name>
    <dbReference type="NCBI Taxonomy" id="1619123"/>
    <lineage>
        <taxon>Bacteria</taxon>
        <taxon>Katanobacteria</taxon>
    </lineage>
</organism>
<sequence>MKNKFVNITKITVIAAIFLVACMLRLDFFGGAGKDIYAYERSVEDLLSGTNPYKWTVATYSTPDDPGNHGYAYLPLLLYLNSFFYIISKLSGVSFYILSKIPILLADVGVGILLVKFLYRKNYWALLGALLFWFWNPYFFMKNNYVYTDPLPVFLSLLAFYYLEKDDVLAGAFLALAIAAKPYSLIFLPLFLFKAQRPLRLMLSTVIVGVFLSIPFLGSWNDFMTYLNGAVLVHGDRIVQGRPFLWFISYYGKIELIRIIPVKFYAYASILLGWVFIVIAFLIFKIKEKYLLGAGCLALFYFFTPVLNRTYLLWLMPLFVIALYNIFSKKQVLYYFSLLFYWGFYYVYLFYWKDGFHIWHP</sequence>
<dbReference type="EMBL" id="LCBB01000005">
    <property type="protein sequence ID" value="KKS03117.1"/>
    <property type="molecule type" value="Genomic_DNA"/>
</dbReference>
<feature type="transmembrane region" description="Helical" evidence="8">
    <location>
        <begin position="169"/>
        <end position="192"/>
    </location>
</feature>
<evidence type="ECO:0000256" key="1">
    <source>
        <dbReference type="ARBA" id="ARBA00004651"/>
    </source>
</evidence>
<feature type="transmembrane region" description="Helical" evidence="8">
    <location>
        <begin position="311"/>
        <end position="327"/>
    </location>
</feature>
<dbReference type="AlphaFoldDB" id="A0A0G0VTX1"/>
<comment type="similarity">
    <text evidence="7">Belongs to the glycosyltransferase 87 family.</text>
</comment>
<feature type="transmembrane region" description="Helical" evidence="8">
    <location>
        <begin position="123"/>
        <end position="140"/>
    </location>
</feature>
<feature type="transmembrane region" description="Helical" evidence="8">
    <location>
        <begin position="290"/>
        <end position="305"/>
    </location>
</feature>
<accession>A0A0G0VTX1</accession>
<proteinExistence type="inferred from homology"/>
<keyword evidence="3" id="KW-0808">Transferase</keyword>
<feature type="transmembrane region" description="Helical" evidence="8">
    <location>
        <begin position="199"/>
        <end position="218"/>
    </location>
</feature>
<evidence type="ECO:0000256" key="3">
    <source>
        <dbReference type="ARBA" id="ARBA00022679"/>
    </source>
</evidence>
<evidence type="ECO:0000256" key="4">
    <source>
        <dbReference type="ARBA" id="ARBA00022692"/>
    </source>
</evidence>
<name>A0A0G0VTX1_UNCKA</name>
<dbReference type="GO" id="GO:0005886">
    <property type="term" value="C:plasma membrane"/>
    <property type="evidence" value="ECO:0007669"/>
    <property type="project" value="UniProtKB-SubCell"/>
</dbReference>
<keyword evidence="6 8" id="KW-0472">Membrane</keyword>
<feature type="transmembrane region" description="Helical" evidence="8">
    <location>
        <begin position="7"/>
        <end position="26"/>
    </location>
</feature>
<keyword evidence="5 8" id="KW-1133">Transmembrane helix</keyword>
<reference evidence="9 10" key="1">
    <citation type="journal article" date="2015" name="Nature">
        <title>rRNA introns, odd ribosomes, and small enigmatic genomes across a large radiation of phyla.</title>
        <authorList>
            <person name="Brown C.T."/>
            <person name="Hug L.A."/>
            <person name="Thomas B.C."/>
            <person name="Sharon I."/>
            <person name="Castelle C.J."/>
            <person name="Singh A."/>
            <person name="Wilkins M.J."/>
            <person name="Williams K.H."/>
            <person name="Banfield J.F."/>
        </authorList>
    </citation>
    <scope>NUCLEOTIDE SEQUENCE [LARGE SCALE GENOMIC DNA]</scope>
</reference>
<comment type="subcellular location">
    <subcellularLocation>
        <location evidence="1">Cell membrane</location>
        <topology evidence="1">Multi-pass membrane protein</topology>
    </subcellularLocation>
</comment>
<dbReference type="InterPro" id="IPR018584">
    <property type="entry name" value="GT87"/>
</dbReference>
<evidence type="ECO:0000256" key="2">
    <source>
        <dbReference type="ARBA" id="ARBA00022475"/>
    </source>
</evidence>
<evidence type="ECO:0000313" key="10">
    <source>
        <dbReference type="Proteomes" id="UP000033947"/>
    </source>
</evidence>
<keyword evidence="4 8" id="KW-0812">Transmembrane</keyword>
<feature type="transmembrane region" description="Helical" evidence="8">
    <location>
        <begin position="264"/>
        <end position="283"/>
    </location>
</feature>
<evidence type="ECO:0000256" key="7">
    <source>
        <dbReference type="ARBA" id="ARBA00024033"/>
    </source>
</evidence>
<evidence type="ECO:0000256" key="8">
    <source>
        <dbReference type="SAM" id="Phobius"/>
    </source>
</evidence>